<dbReference type="Pfam" id="PF05717">
    <property type="entry name" value="TnpB_IS66"/>
    <property type="match status" value="1"/>
</dbReference>
<proteinExistence type="predicted"/>
<protein>
    <submittedName>
        <fullName evidence="1">IS66 family insertion sequence element accessory protein TnpB</fullName>
    </submittedName>
</protein>
<sequence>MIQVTPQMRILVAVAPADFRKGIDGLARVCRDVLRQDPFSGYVFVFGNRRRQAIKVLIYDGQGFWLCQKRLSKGRFPWWPHSESEATDRLQAHQLAVLLSAGDPTAAQGAAAWRRVDGGAPE</sequence>
<dbReference type="PANTHER" id="PTHR36455">
    <property type="match status" value="1"/>
</dbReference>
<name>A0AAW6U6Z4_9BACT</name>
<dbReference type="EMBL" id="JASCXX010000073">
    <property type="protein sequence ID" value="MDI6451871.1"/>
    <property type="molecule type" value="Genomic_DNA"/>
</dbReference>
<keyword evidence="2" id="KW-1185">Reference proteome</keyword>
<dbReference type="PANTHER" id="PTHR36455:SF1">
    <property type="entry name" value="BLR8292 PROTEIN"/>
    <property type="match status" value="1"/>
</dbReference>
<evidence type="ECO:0000313" key="2">
    <source>
        <dbReference type="Proteomes" id="UP001431776"/>
    </source>
</evidence>
<comment type="caution">
    <text evidence="1">The sequence shown here is derived from an EMBL/GenBank/DDBJ whole genome shotgun (WGS) entry which is preliminary data.</text>
</comment>
<reference evidence="1" key="1">
    <citation type="submission" date="2023-05" db="EMBL/GenBank/DDBJ databases">
        <title>Anaerotaeda fermentans gen. nov., sp. nov., a novel anaerobic planctomycete of the new family within the order Sedimentisphaerales isolated from Taman Peninsula, Russia.</title>
        <authorList>
            <person name="Khomyakova M.A."/>
            <person name="Merkel A.Y."/>
            <person name="Slobodkin A.I."/>
        </authorList>
    </citation>
    <scope>NUCLEOTIDE SEQUENCE</scope>
    <source>
        <strain evidence="1">M17dextr</strain>
    </source>
</reference>
<evidence type="ECO:0000313" key="1">
    <source>
        <dbReference type="EMBL" id="MDI6451871.1"/>
    </source>
</evidence>
<dbReference type="Proteomes" id="UP001431776">
    <property type="component" value="Unassembled WGS sequence"/>
</dbReference>
<dbReference type="InterPro" id="IPR008878">
    <property type="entry name" value="Transposase_IS66_Orf2"/>
</dbReference>
<dbReference type="AlphaFoldDB" id="A0AAW6U6Z4"/>
<dbReference type="NCBIfam" id="NF033819">
    <property type="entry name" value="IS66_TnpB"/>
    <property type="match status" value="1"/>
</dbReference>
<accession>A0AAW6U6Z4</accession>
<dbReference type="RefSeq" id="WP_349247278.1">
    <property type="nucleotide sequence ID" value="NZ_JASCXX010000073.1"/>
</dbReference>
<organism evidence="1 2">
    <name type="scientific">Anaerobaca lacustris</name>
    <dbReference type="NCBI Taxonomy" id="3044600"/>
    <lineage>
        <taxon>Bacteria</taxon>
        <taxon>Pseudomonadati</taxon>
        <taxon>Planctomycetota</taxon>
        <taxon>Phycisphaerae</taxon>
        <taxon>Sedimentisphaerales</taxon>
        <taxon>Anaerobacaceae</taxon>
        <taxon>Anaerobaca</taxon>
    </lineage>
</organism>
<gene>
    <name evidence="1" type="primary">tnpB</name>
    <name evidence="1" type="ORF">QJ522_22625</name>
</gene>